<evidence type="ECO:0000313" key="1">
    <source>
        <dbReference type="EMBL" id="KAA6385902.1"/>
    </source>
</evidence>
<dbReference type="EMBL" id="SNRW01005049">
    <property type="protein sequence ID" value="KAA6385902.1"/>
    <property type="molecule type" value="Genomic_DNA"/>
</dbReference>
<proteinExistence type="predicted"/>
<dbReference type="Proteomes" id="UP000324800">
    <property type="component" value="Unassembled WGS sequence"/>
</dbReference>
<comment type="caution">
    <text evidence="1">The sequence shown here is derived from an EMBL/GenBank/DDBJ whole genome shotgun (WGS) entry which is preliminary data.</text>
</comment>
<gene>
    <name evidence="1" type="ORF">EZS28_018573</name>
</gene>
<dbReference type="AlphaFoldDB" id="A0A5J4VTE2"/>
<organism evidence="1 2">
    <name type="scientific">Streblomastix strix</name>
    <dbReference type="NCBI Taxonomy" id="222440"/>
    <lineage>
        <taxon>Eukaryota</taxon>
        <taxon>Metamonada</taxon>
        <taxon>Preaxostyla</taxon>
        <taxon>Oxymonadida</taxon>
        <taxon>Streblomastigidae</taxon>
        <taxon>Streblomastix</taxon>
    </lineage>
</organism>
<reference evidence="1 2" key="1">
    <citation type="submission" date="2019-03" db="EMBL/GenBank/DDBJ databases">
        <title>Single cell metagenomics reveals metabolic interactions within the superorganism composed of flagellate Streblomastix strix and complex community of Bacteroidetes bacteria on its surface.</title>
        <authorList>
            <person name="Treitli S.C."/>
            <person name="Kolisko M."/>
            <person name="Husnik F."/>
            <person name="Keeling P."/>
            <person name="Hampl V."/>
        </authorList>
    </citation>
    <scope>NUCLEOTIDE SEQUENCE [LARGE SCALE GENOMIC DNA]</scope>
    <source>
        <strain evidence="1">ST1C</strain>
    </source>
</reference>
<evidence type="ECO:0000313" key="2">
    <source>
        <dbReference type="Proteomes" id="UP000324800"/>
    </source>
</evidence>
<accession>A0A5J4VTE2</accession>
<sequence length="280" mass="33594">MDQNDKFEEDLQRVIYELNANIKRGITIYDNKVKDLFDPIIPLIKQIEHTDIDLESTIFNIQSIIHDYANYILDLTDKQQFFDLLSNTIHSLREEEIDSLNRKFLMQKYKQIGIERHNQALKEQIALRDIIMEKQKQAFQSEMIQLKEQLFQRKRLEDKYKAKEVDQYNPLEWAKSIGQEISPTDDVNSVLKKMKIAMQQMQQEYNERQNKTEDQVKDVSLKMDGKVAQLKLLLKKKDQELSVRKDIGDQLRKQFRRKKRFREDVTRNNNKRRIEQSDVS</sequence>
<name>A0A5J4VTE2_9EUKA</name>
<protein>
    <submittedName>
        <fullName evidence="1">Uncharacterized protein</fullName>
    </submittedName>
</protein>